<feature type="binding site" evidence="6">
    <location>
        <position position="99"/>
    </location>
    <ligand>
        <name>Zn(2+)</name>
        <dbReference type="ChEBI" id="CHEBI:29105"/>
    </ligand>
</feature>
<dbReference type="InterPro" id="IPR028427">
    <property type="entry name" value="Met_Sox_Rdtase_MsrB"/>
</dbReference>
<proteinExistence type="inferred from homology"/>
<sequence length="131" mass="14759">MREVQKTREEWQQELTGQQCFVLFEKGTERPFSHPYNDNKEEGTYVCAACGTPLFSSETKYDSGSGWPSFFMPVAKDNVEEIVDKSHGMTRTEVVCRTCGGHLGHVFNDGPKPTGLRYCMNGAALKFHKAE</sequence>
<reference evidence="9" key="1">
    <citation type="submission" date="2016-10" db="EMBL/GenBank/DDBJ databases">
        <authorList>
            <person name="Varghese N."/>
            <person name="Submissions S."/>
        </authorList>
    </citation>
    <scope>NUCLEOTIDE SEQUENCE [LARGE SCALE GENOMIC DNA]</scope>
    <source>
        <strain evidence="9">DSM 25329</strain>
    </source>
</reference>
<evidence type="ECO:0000256" key="1">
    <source>
        <dbReference type="ARBA" id="ARBA00007174"/>
    </source>
</evidence>
<keyword evidence="3 6" id="KW-0862">Zinc</keyword>
<evidence type="ECO:0000259" key="7">
    <source>
        <dbReference type="PROSITE" id="PS51790"/>
    </source>
</evidence>
<dbReference type="EC" id="1.8.4.12" evidence="6"/>
<dbReference type="RefSeq" id="WP_090151509.1">
    <property type="nucleotide sequence ID" value="NZ_FNAN01000008.1"/>
</dbReference>
<evidence type="ECO:0000256" key="4">
    <source>
        <dbReference type="ARBA" id="ARBA00023002"/>
    </source>
</evidence>
<dbReference type="PROSITE" id="PS51790">
    <property type="entry name" value="MSRB"/>
    <property type="match status" value="1"/>
</dbReference>
<comment type="catalytic activity">
    <reaction evidence="5 6">
        <text>L-methionyl-[protein] + [thioredoxin]-disulfide + H2O = L-methionyl-(R)-S-oxide-[protein] + [thioredoxin]-dithiol</text>
        <dbReference type="Rhea" id="RHEA:24164"/>
        <dbReference type="Rhea" id="RHEA-COMP:10698"/>
        <dbReference type="Rhea" id="RHEA-COMP:10700"/>
        <dbReference type="Rhea" id="RHEA-COMP:12313"/>
        <dbReference type="Rhea" id="RHEA-COMP:12314"/>
        <dbReference type="ChEBI" id="CHEBI:15377"/>
        <dbReference type="ChEBI" id="CHEBI:16044"/>
        <dbReference type="ChEBI" id="CHEBI:29950"/>
        <dbReference type="ChEBI" id="CHEBI:45764"/>
        <dbReference type="ChEBI" id="CHEBI:50058"/>
        <dbReference type="EC" id="1.8.4.12"/>
    </reaction>
</comment>
<dbReference type="GO" id="GO:0030091">
    <property type="term" value="P:protein repair"/>
    <property type="evidence" value="ECO:0007669"/>
    <property type="project" value="InterPro"/>
</dbReference>
<dbReference type="Proteomes" id="UP000198748">
    <property type="component" value="Unassembled WGS sequence"/>
</dbReference>
<dbReference type="HAMAP" id="MF_01400">
    <property type="entry name" value="MsrB"/>
    <property type="match status" value="1"/>
</dbReference>
<feature type="active site" description="Nucleophile" evidence="6">
    <location>
        <position position="119"/>
    </location>
</feature>
<dbReference type="GO" id="GO:0033743">
    <property type="term" value="F:peptide-methionine (R)-S-oxide reductase activity"/>
    <property type="evidence" value="ECO:0007669"/>
    <property type="project" value="UniProtKB-UniRule"/>
</dbReference>
<keyword evidence="9" id="KW-1185">Reference proteome</keyword>
<dbReference type="InterPro" id="IPR011057">
    <property type="entry name" value="Mss4-like_sf"/>
</dbReference>
<evidence type="ECO:0000313" key="9">
    <source>
        <dbReference type="Proteomes" id="UP000198748"/>
    </source>
</evidence>
<feature type="binding site" evidence="6">
    <location>
        <position position="50"/>
    </location>
    <ligand>
        <name>Zn(2+)</name>
        <dbReference type="ChEBI" id="CHEBI:29105"/>
    </ligand>
</feature>
<accession>A0A1G7HZ73</accession>
<dbReference type="GO" id="GO:0008270">
    <property type="term" value="F:zinc ion binding"/>
    <property type="evidence" value="ECO:0007669"/>
    <property type="project" value="UniProtKB-UniRule"/>
</dbReference>
<dbReference type="SUPFAM" id="SSF51316">
    <property type="entry name" value="Mss4-like"/>
    <property type="match status" value="1"/>
</dbReference>
<feature type="binding site" evidence="6">
    <location>
        <position position="96"/>
    </location>
    <ligand>
        <name>Zn(2+)</name>
        <dbReference type="ChEBI" id="CHEBI:29105"/>
    </ligand>
</feature>
<organism evidence="8 9">
    <name type="scientific">Dyadobacter soli</name>
    <dbReference type="NCBI Taxonomy" id="659014"/>
    <lineage>
        <taxon>Bacteria</taxon>
        <taxon>Pseudomonadati</taxon>
        <taxon>Bacteroidota</taxon>
        <taxon>Cytophagia</taxon>
        <taxon>Cytophagales</taxon>
        <taxon>Spirosomataceae</taxon>
        <taxon>Dyadobacter</taxon>
    </lineage>
</organism>
<dbReference type="STRING" id="659014.SAMN04487996_108304"/>
<keyword evidence="4 6" id="KW-0560">Oxidoreductase</keyword>
<protein>
    <recommendedName>
        <fullName evidence="6">Peptide methionine sulfoxide reductase MsrB</fullName>
        <ecNumber evidence="6">1.8.4.12</ecNumber>
    </recommendedName>
    <alternativeName>
        <fullName evidence="6">Peptide-methionine (R)-S-oxide reductase</fullName>
    </alternativeName>
</protein>
<feature type="binding site" evidence="6">
    <location>
        <position position="47"/>
    </location>
    <ligand>
        <name>Zn(2+)</name>
        <dbReference type="ChEBI" id="CHEBI:29105"/>
    </ligand>
</feature>
<keyword evidence="2 6" id="KW-0479">Metal-binding</keyword>
<dbReference type="OrthoDB" id="4174719at2"/>
<evidence type="ECO:0000313" key="8">
    <source>
        <dbReference type="EMBL" id="SDF05847.1"/>
    </source>
</evidence>
<dbReference type="AlphaFoldDB" id="A0A1G7HZ73"/>
<name>A0A1G7HZ73_9BACT</name>
<evidence type="ECO:0000256" key="3">
    <source>
        <dbReference type="ARBA" id="ARBA00022833"/>
    </source>
</evidence>
<feature type="domain" description="MsrB" evidence="7">
    <location>
        <begin position="8"/>
        <end position="130"/>
    </location>
</feature>
<dbReference type="NCBIfam" id="TIGR00357">
    <property type="entry name" value="peptide-methionine (R)-S-oxide reductase MsrB"/>
    <property type="match status" value="1"/>
</dbReference>
<dbReference type="FunFam" id="2.170.150.20:FF:000001">
    <property type="entry name" value="Peptide methionine sulfoxide reductase MsrB"/>
    <property type="match status" value="1"/>
</dbReference>
<dbReference type="InterPro" id="IPR002579">
    <property type="entry name" value="Met_Sox_Rdtase_MsrB_dom"/>
</dbReference>
<dbReference type="Gene3D" id="2.170.150.20">
    <property type="entry name" value="Peptide methionine sulfoxide reductase"/>
    <property type="match status" value="1"/>
</dbReference>
<comment type="cofactor">
    <cofactor evidence="6">
        <name>Zn(2+)</name>
        <dbReference type="ChEBI" id="CHEBI:29105"/>
    </cofactor>
    <text evidence="6">Binds 1 zinc ion per subunit. The zinc ion is important for the structural integrity of the protein.</text>
</comment>
<dbReference type="GO" id="GO:0005737">
    <property type="term" value="C:cytoplasm"/>
    <property type="evidence" value="ECO:0007669"/>
    <property type="project" value="TreeGrafter"/>
</dbReference>
<evidence type="ECO:0000256" key="2">
    <source>
        <dbReference type="ARBA" id="ARBA00022723"/>
    </source>
</evidence>
<dbReference type="PANTHER" id="PTHR10173">
    <property type="entry name" value="METHIONINE SULFOXIDE REDUCTASE"/>
    <property type="match status" value="1"/>
</dbReference>
<dbReference type="EMBL" id="FNAN01000008">
    <property type="protein sequence ID" value="SDF05847.1"/>
    <property type="molecule type" value="Genomic_DNA"/>
</dbReference>
<comment type="similarity">
    <text evidence="1 6">Belongs to the MsrB Met sulfoxide reductase family.</text>
</comment>
<gene>
    <name evidence="6" type="primary">msrB</name>
    <name evidence="8" type="ORF">SAMN04487996_108304</name>
</gene>
<dbReference type="Pfam" id="PF01641">
    <property type="entry name" value="SelR"/>
    <property type="match status" value="1"/>
</dbReference>
<dbReference type="GO" id="GO:0006979">
    <property type="term" value="P:response to oxidative stress"/>
    <property type="evidence" value="ECO:0007669"/>
    <property type="project" value="InterPro"/>
</dbReference>
<evidence type="ECO:0000256" key="5">
    <source>
        <dbReference type="ARBA" id="ARBA00048488"/>
    </source>
</evidence>
<dbReference type="PANTHER" id="PTHR10173:SF57">
    <property type="entry name" value="PEPTIDE-METHIONINE (R)-S-OXIDE REDUCTASE"/>
    <property type="match status" value="1"/>
</dbReference>
<evidence type="ECO:0000256" key="6">
    <source>
        <dbReference type="HAMAP-Rule" id="MF_01400"/>
    </source>
</evidence>